<reference evidence="1" key="1">
    <citation type="submission" date="2014-09" db="EMBL/GenBank/DDBJ databases">
        <authorList>
            <person name="Magalhaes I.L.F."/>
            <person name="Oliveira U."/>
            <person name="Santos F.R."/>
            <person name="Vidigal T.H.D.A."/>
            <person name="Brescovit A.D."/>
            <person name="Santos A.J."/>
        </authorList>
    </citation>
    <scope>NUCLEOTIDE SEQUENCE</scope>
    <source>
        <tissue evidence="1">Shoot tissue taken approximately 20 cm above the soil surface</tissue>
    </source>
</reference>
<reference evidence="1" key="2">
    <citation type="journal article" date="2015" name="Data Brief">
        <title>Shoot transcriptome of the giant reed, Arundo donax.</title>
        <authorList>
            <person name="Barrero R.A."/>
            <person name="Guerrero F.D."/>
            <person name="Moolhuijzen P."/>
            <person name="Goolsby J.A."/>
            <person name="Tidwell J."/>
            <person name="Bellgard S.E."/>
            <person name="Bellgard M.I."/>
        </authorList>
    </citation>
    <scope>NUCLEOTIDE SEQUENCE</scope>
    <source>
        <tissue evidence="1">Shoot tissue taken approximately 20 cm above the soil surface</tissue>
    </source>
</reference>
<protein>
    <submittedName>
        <fullName evidence="1">Uncharacterized protein</fullName>
    </submittedName>
</protein>
<sequence>MELITGVSKKQRTRMWESIKEVD</sequence>
<organism evidence="1">
    <name type="scientific">Arundo donax</name>
    <name type="common">Giant reed</name>
    <name type="synonym">Donax arundinaceus</name>
    <dbReference type="NCBI Taxonomy" id="35708"/>
    <lineage>
        <taxon>Eukaryota</taxon>
        <taxon>Viridiplantae</taxon>
        <taxon>Streptophyta</taxon>
        <taxon>Embryophyta</taxon>
        <taxon>Tracheophyta</taxon>
        <taxon>Spermatophyta</taxon>
        <taxon>Magnoliopsida</taxon>
        <taxon>Liliopsida</taxon>
        <taxon>Poales</taxon>
        <taxon>Poaceae</taxon>
        <taxon>PACMAD clade</taxon>
        <taxon>Arundinoideae</taxon>
        <taxon>Arundineae</taxon>
        <taxon>Arundo</taxon>
    </lineage>
</organism>
<accession>A0A0A9C8Z2</accession>
<proteinExistence type="predicted"/>
<dbReference type="EMBL" id="GBRH01228020">
    <property type="protein sequence ID" value="JAD69875.1"/>
    <property type="molecule type" value="Transcribed_RNA"/>
</dbReference>
<evidence type="ECO:0000313" key="1">
    <source>
        <dbReference type="EMBL" id="JAD69875.1"/>
    </source>
</evidence>
<dbReference type="AlphaFoldDB" id="A0A0A9C8Z2"/>
<name>A0A0A9C8Z2_ARUDO</name>